<organism evidence="10 11">
    <name type="scientific">Candidatus Nephthysia bennettiae</name>
    <dbReference type="NCBI Taxonomy" id="3127016"/>
    <lineage>
        <taxon>Bacteria</taxon>
        <taxon>Bacillati</taxon>
        <taxon>Candidatus Dormiibacterota</taxon>
        <taxon>Candidatus Dormibacteria</taxon>
        <taxon>Candidatus Dormibacterales</taxon>
        <taxon>Candidatus Dormibacteraceae</taxon>
        <taxon>Candidatus Nephthysia</taxon>
    </lineage>
</organism>
<evidence type="ECO:0000259" key="8">
    <source>
        <dbReference type="Pfam" id="PF02347"/>
    </source>
</evidence>
<feature type="modified residue" description="N6-(pyridoxal phosphate)lysine" evidence="6">
    <location>
        <position position="267"/>
    </location>
</feature>
<dbReference type="FunFam" id="3.90.1150.10:FF:000014">
    <property type="entry name" value="Probable glycine dehydrogenase (decarboxylating) subunit 2"/>
    <property type="match status" value="1"/>
</dbReference>
<dbReference type="CDD" id="cd00613">
    <property type="entry name" value="GDC-P"/>
    <property type="match status" value="1"/>
</dbReference>
<feature type="domain" description="Glycine dehydrogenase C-terminal" evidence="9">
    <location>
        <begin position="346"/>
        <end position="443"/>
    </location>
</feature>
<dbReference type="InterPro" id="IPR015422">
    <property type="entry name" value="PyrdxlP-dep_Trfase_small"/>
</dbReference>
<evidence type="ECO:0000256" key="1">
    <source>
        <dbReference type="ARBA" id="ARBA00001933"/>
    </source>
</evidence>
<dbReference type="Gene3D" id="3.90.1150.10">
    <property type="entry name" value="Aspartate Aminotransferase, domain 1"/>
    <property type="match status" value="1"/>
</dbReference>
<evidence type="ECO:0000256" key="6">
    <source>
        <dbReference type="HAMAP-Rule" id="MF_00713"/>
    </source>
</evidence>
<proteinExistence type="inferred from homology"/>
<comment type="function">
    <text evidence="2 6">The glycine cleavage system catalyzes the degradation of glycine. The P protein binds the alpha-amino group of glycine through its pyridoxal phosphate cofactor; CO(2) is released and the remaining methylamine moiety is then transferred to the lipoamide cofactor of the H protein.</text>
</comment>
<evidence type="ECO:0000256" key="3">
    <source>
        <dbReference type="ARBA" id="ARBA00022898"/>
    </source>
</evidence>
<dbReference type="GO" id="GO:0005960">
    <property type="term" value="C:glycine cleavage complex"/>
    <property type="evidence" value="ECO:0007669"/>
    <property type="project" value="TreeGrafter"/>
</dbReference>
<dbReference type="InterPro" id="IPR049316">
    <property type="entry name" value="GDC-P_C"/>
</dbReference>
<evidence type="ECO:0000256" key="4">
    <source>
        <dbReference type="ARBA" id="ARBA00023002"/>
    </source>
</evidence>
<dbReference type="HAMAP" id="MF_00713">
    <property type="entry name" value="GcvPB"/>
    <property type="match status" value="1"/>
</dbReference>
<dbReference type="Pfam" id="PF02347">
    <property type="entry name" value="GDC-P"/>
    <property type="match status" value="1"/>
</dbReference>
<evidence type="ECO:0000256" key="5">
    <source>
        <dbReference type="ARBA" id="ARBA00049026"/>
    </source>
</evidence>
<dbReference type="EC" id="1.4.4.2" evidence="6"/>
<dbReference type="Gene3D" id="3.40.640.10">
    <property type="entry name" value="Type I PLP-dependent aspartate aminotransferase-like (Major domain)"/>
    <property type="match status" value="1"/>
</dbReference>
<feature type="compositionally biased region" description="Low complexity" evidence="7">
    <location>
        <begin position="485"/>
        <end position="502"/>
    </location>
</feature>
<dbReference type="GO" id="GO:0004375">
    <property type="term" value="F:glycine dehydrogenase (decarboxylating) activity"/>
    <property type="evidence" value="ECO:0007669"/>
    <property type="project" value="UniProtKB-EC"/>
</dbReference>
<dbReference type="GO" id="GO:0005829">
    <property type="term" value="C:cytosol"/>
    <property type="evidence" value="ECO:0007669"/>
    <property type="project" value="TreeGrafter"/>
</dbReference>
<dbReference type="NCBIfam" id="NF003346">
    <property type="entry name" value="PRK04366.1"/>
    <property type="match status" value="1"/>
</dbReference>
<gene>
    <name evidence="6 10" type="primary">gcvPB</name>
    <name evidence="10" type="ORF">JF922_14755</name>
</gene>
<keyword evidence="11" id="KW-1185">Reference proteome</keyword>
<dbReference type="InterPro" id="IPR015421">
    <property type="entry name" value="PyrdxlP-dep_Trfase_major"/>
</dbReference>
<name>A0A934K2I5_9BACT</name>
<feature type="region of interest" description="Disordered" evidence="7">
    <location>
        <begin position="472"/>
        <end position="544"/>
    </location>
</feature>
<reference evidence="10" key="1">
    <citation type="submission" date="2020-10" db="EMBL/GenBank/DDBJ databases">
        <title>Ca. Dormibacterota MAGs.</title>
        <authorList>
            <person name="Montgomery K."/>
        </authorList>
    </citation>
    <scope>NUCLEOTIDE SEQUENCE [LARGE SCALE GENOMIC DNA]</scope>
    <source>
        <strain evidence="10">SC8812_S17_10</strain>
    </source>
</reference>
<feature type="region of interest" description="Disordered" evidence="7">
    <location>
        <begin position="1"/>
        <end position="47"/>
    </location>
</feature>
<feature type="domain" description="Glycine cleavage system P-protein N-terminal" evidence="8">
    <location>
        <begin position="32"/>
        <end position="291"/>
    </location>
</feature>
<dbReference type="EMBL" id="JAEKNR010000147">
    <property type="protein sequence ID" value="MBJ7599322.1"/>
    <property type="molecule type" value="Genomic_DNA"/>
</dbReference>
<accession>A0A934K2I5</accession>
<comment type="subunit">
    <text evidence="6">The glycine cleavage system is composed of four proteins: P, T, L and H. In this organism, the P 'protein' is a heterodimer of two subunits.</text>
</comment>
<dbReference type="SUPFAM" id="SSF53383">
    <property type="entry name" value="PLP-dependent transferases"/>
    <property type="match status" value="1"/>
</dbReference>
<dbReference type="AlphaFoldDB" id="A0A934K2I5"/>
<evidence type="ECO:0000313" key="10">
    <source>
        <dbReference type="EMBL" id="MBJ7599322.1"/>
    </source>
</evidence>
<dbReference type="InterPro" id="IPR049315">
    <property type="entry name" value="GDC-P_N"/>
</dbReference>
<comment type="catalytic activity">
    <reaction evidence="5 6">
        <text>N(6)-[(R)-lipoyl]-L-lysyl-[glycine-cleavage complex H protein] + glycine + H(+) = N(6)-[(R)-S(8)-aminomethyldihydrolipoyl]-L-lysyl-[glycine-cleavage complex H protein] + CO2</text>
        <dbReference type="Rhea" id="RHEA:24304"/>
        <dbReference type="Rhea" id="RHEA-COMP:10494"/>
        <dbReference type="Rhea" id="RHEA-COMP:10495"/>
        <dbReference type="ChEBI" id="CHEBI:15378"/>
        <dbReference type="ChEBI" id="CHEBI:16526"/>
        <dbReference type="ChEBI" id="CHEBI:57305"/>
        <dbReference type="ChEBI" id="CHEBI:83099"/>
        <dbReference type="ChEBI" id="CHEBI:83143"/>
        <dbReference type="EC" id="1.4.4.2"/>
    </reaction>
</comment>
<evidence type="ECO:0000256" key="2">
    <source>
        <dbReference type="ARBA" id="ARBA00003788"/>
    </source>
</evidence>
<protein>
    <recommendedName>
        <fullName evidence="6">Probable glycine dehydrogenase (decarboxylating) subunit 2</fullName>
        <ecNumber evidence="6">1.4.4.2</ecNumber>
    </recommendedName>
    <alternativeName>
        <fullName evidence="6">Glycine cleavage system P-protein subunit 2</fullName>
    </alternativeName>
    <alternativeName>
        <fullName evidence="6">Glycine decarboxylase subunit 2</fullName>
    </alternativeName>
    <alternativeName>
        <fullName evidence="6">Glycine dehydrogenase (aminomethyl-transferring) subunit 2</fullName>
    </alternativeName>
</protein>
<dbReference type="InterPro" id="IPR020581">
    <property type="entry name" value="GDC_P"/>
</dbReference>
<evidence type="ECO:0000259" key="9">
    <source>
        <dbReference type="Pfam" id="PF21478"/>
    </source>
</evidence>
<dbReference type="Pfam" id="PF21478">
    <property type="entry name" value="GcvP2_C"/>
    <property type="match status" value="1"/>
</dbReference>
<keyword evidence="3 6" id="KW-0663">Pyridoxal phosphate</keyword>
<dbReference type="Gene3D" id="6.20.440.10">
    <property type="match status" value="1"/>
</dbReference>
<comment type="caution">
    <text evidence="10">The sequence shown here is derived from an EMBL/GenBank/DDBJ whole genome shotgun (WGS) entry which is preliminary data.</text>
</comment>
<dbReference type="RefSeq" id="WP_338202816.1">
    <property type="nucleotide sequence ID" value="NZ_JAEKNR010000147.1"/>
</dbReference>
<dbReference type="FunFam" id="3.40.640.10:FF:000034">
    <property type="entry name" value="Probable glycine dehydrogenase (decarboxylating) subunit 2"/>
    <property type="match status" value="1"/>
</dbReference>
<dbReference type="PANTHER" id="PTHR11773:SF1">
    <property type="entry name" value="GLYCINE DEHYDROGENASE (DECARBOXYLATING), MITOCHONDRIAL"/>
    <property type="match status" value="1"/>
</dbReference>
<dbReference type="GO" id="GO:0016594">
    <property type="term" value="F:glycine binding"/>
    <property type="evidence" value="ECO:0007669"/>
    <property type="project" value="TreeGrafter"/>
</dbReference>
<dbReference type="InterPro" id="IPR015424">
    <property type="entry name" value="PyrdxlP-dep_Trfase"/>
</dbReference>
<dbReference type="Proteomes" id="UP000612893">
    <property type="component" value="Unassembled WGS sequence"/>
</dbReference>
<evidence type="ECO:0000256" key="7">
    <source>
        <dbReference type="SAM" id="MobiDB-lite"/>
    </source>
</evidence>
<sequence>MSEPLTFEKSRHSLGAPRLPASDRGSGPVKLPNGLGRQRPPELPRLSEPEIMRHYSRLASLNYSISENFYPLGSCTMKYNPVANEQAARLPGFAEIHPYQDADTVQGALELMWELERALCQIAGVERVTLQPAAGAHGEWTALRMIQAYHLSRGEERSEVIVPDSAHGTNPASAALCGFRVVEVKSGADGRVDVADLKAKLSNRVAALMLTNPNTLGLFERQILEVSAMVHATGAKLYYDGANLNALMGLCRPGDMGFDAVHMNLHKTFTTPHGGGGPGSGPVGVKADLVPFLPRPTVERRDGHFYLDDDRPQSIGRVRSFYGNFGMLVRAYTYLLAMGSDGLTQASKDAVLAANYLRNRLEGVLDLPHAGPCMHEFVASARNLGPNGIKALDLAKGLLERGFYAPTVYFPLIVPEAVMIEPTETESKATLDAFADALREIVELARTDPEELHAEPRSLPVGRLDEVRAARSPVLRWQPPGRQPAVGRANGAGAAQASQDGSSRSRREHPREEAASDDAADGSSSEASGRDLAPKASGTRAAGG</sequence>
<dbReference type="GO" id="GO:0030170">
    <property type="term" value="F:pyridoxal phosphate binding"/>
    <property type="evidence" value="ECO:0007669"/>
    <property type="project" value="TreeGrafter"/>
</dbReference>
<dbReference type="PANTHER" id="PTHR11773">
    <property type="entry name" value="GLYCINE DEHYDROGENASE, DECARBOXYLATING"/>
    <property type="match status" value="1"/>
</dbReference>
<dbReference type="InterPro" id="IPR023012">
    <property type="entry name" value="GcvPB"/>
</dbReference>
<comment type="similarity">
    <text evidence="6">Belongs to the GcvP family. C-terminal subunit subfamily.</text>
</comment>
<feature type="compositionally biased region" description="Basic and acidic residues" evidence="7">
    <location>
        <begin position="503"/>
        <end position="514"/>
    </location>
</feature>
<keyword evidence="4 6" id="KW-0560">Oxidoreductase</keyword>
<comment type="cofactor">
    <cofactor evidence="1 6">
        <name>pyridoxal 5'-phosphate</name>
        <dbReference type="ChEBI" id="CHEBI:597326"/>
    </cofactor>
</comment>
<feature type="compositionally biased region" description="Basic and acidic residues" evidence="7">
    <location>
        <begin position="1"/>
        <end position="11"/>
    </location>
</feature>
<evidence type="ECO:0000313" key="11">
    <source>
        <dbReference type="Proteomes" id="UP000612893"/>
    </source>
</evidence>
<dbReference type="GO" id="GO:0019464">
    <property type="term" value="P:glycine decarboxylation via glycine cleavage system"/>
    <property type="evidence" value="ECO:0007669"/>
    <property type="project" value="UniProtKB-UniRule"/>
</dbReference>